<keyword evidence="2" id="KW-1185">Reference proteome</keyword>
<proteinExistence type="predicted"/>
<reference evidence="1" key="1">
    <citation type="submission" date="2020-05" db="EMBL/GenBank/DDBJ databases">
        <title>Nod-independent and nitrogen-fixing Bradyrhizobium aeschynomene sp. nov. isolated from nodules of Aeschynomene indica.</title>
        <authorList>
            <person name="Zhang Z."/>
        </authorList>
    </citation>
    <scope>NUCLEOTIDE SEQUENCE</scope>
    <source>
        <strain evidence="1">83012</strain>
    </source>
</reference>
<dbReference type="EMBL" id="JABFDN010000001">
    <property type="protein sequence ID" value="NPU64621.1"/>
    <property type="molecule type" value="Genomic_DNA"/>
</dbReference>
<protein>
    <submittedName>
        <fullName evidence="1">Uncharacterized protein</fullName>
    </submittedName>
</protein>
<name>A0ABX2C8N3_9BRAD</name>
<gene>
    <name evidence="1" type="ORF">HL667_06390</name>
</gene>
<dbReference type="Proteomes" id="UP000886476">
    <property type="component" value="Unassembled WGS sequence"/>
</dbReference>
<accession>A0ABX2C8N3</accession>
<dbReference type="RefSeq" id="WP_172109654.1">
    <property type="nucleotide sequence ID" value="NZ_JABFDN010000001.1"/>
</dbReference>
<comment type="caution">
    <text evidence="1">The sequence shown here is derived from an EMBL/GenBank/DDBJ whole genome shotgun (WGS) entry which is preliminary data.</text>
</comment>
<sequence>MKHSLTIRMGAANWDAVLADGTRFDFRTMTTANRKKWYGAFMASCRKVYRQRGTR</sequence>
<evidence type="ECO:0000313" key="2">
    <source>
        <dbReference type="Proteomes" id="UP000886476"/>
    </source>
</evidence>
<evidence type="ECO:0000313" key="1">
    <source>
        <dbReference type="EMBL" id="NPU64621.1"/>
    </source>
</evidence>
<organism evidence="1 2">
    <name type="scientific">Bradyrhizobium aeschynomenes</name>
    <dbReference type="NCBI Taxonomy" id="2734909"/>
    <lineage>
        <taxon>Bacteria</taxon>
        <taxon>Pseudomonadati</taxon>
        <taxon>Pseudomonadota</taxon>
        <taxon>Alphaproteobacteria</taxon>
        <taxon>Hyphomicrobiales</taxon>
        <taxon>Nitrobacteraceae</taxon>
        <taxon>Bradyrhizobium</taxon>
    </lineage>
</organism>